<evidence type="ECO:0000313" key="3">
    <source>
        <dbReference type="EMBL" id="CDW72751.1"/>
    </source>
</evidence>
<accession>A0A077ZWD0</accession>
<dbReference type="Proteomes" id="UP000039865">
    <property type="component" value="Unassembled WGS sequence"/>
</dbReference>
<dbReference type="EMBL" id="CCKQ01001641">
    <property type="protein sequence ID" value="CDW72751.1"/>
    <property type="molecule type" value="Genomic_DNA"/>
</dbReference>
<keyword evidence="1" id="KW-0175">Coiled coil</keyword>
<organism evidence="3 4">
    <name type="scientific">Stylonychia lemnae</name>
    <name type="common">Ciliate</name>
    <dbReference type="NCBI Taxonomy" id="5949"/>
    <lineage>
        <taxon>Eukaryota</taxon>
        <taxon>Sar</taxon>
        <taxon>Alveolata</taxon>
        <taxon>Ciliophora</taxon>
        <taxon>Intramacronucleata</taxon>
        <taxon>Spirotrichea</taxon>
        <taxon>Stichotrichia</taxon>
        <taxon>Sporadotrichida</taxon>
        <taxon>Oxytrichidae</taxon>
        <taxon>Stylonychinae</taxon>
        <taxon>Stylonychia</taxon>
    </lineage>
</organism>
<evidence type="ECO:0000256" key="1">
    <source>
        <dbReference type="SAM" id="Coils"/>
    </source>
</evidence>
<sequence length="768" mass="88373">MKDQTKSNHSPQKQGSISISNIQHQVQYLEFTDANESLFPSMRCSIAEEFECEDLQRKNFAKTKSQINVMKYENAENVKIYFNSNQSSKPSSNFQLTPIQNKNYPIIEIQEMFKNSEKEGTIARPHGSSMKKNQNEQLAEYVKVYPFEIHRASRNQRNQGIEKTLTDQFTSDRDYENLQQIKLRSSKERSSSLNKNSSLIRKPINLMAEIQKSAGKLSLKNKGYDPKFHDPEDLEDDTAMQFFSQQKSTKNELKMSIDSDDKDIQPFQVSSSIQATKVMFKVPNQKKQMTQAKDSRYRNNQTNRTLFKTSDMNEYKQQSRSQYNLLPSTNISKKIQSVKKKVNGIISAQTKKQFQSPSKVKMSNVLQKSPILFKSLSSYPLHTFSQKKERLFDYQSNEVKPSQNMGSTRFSELQEIQEKSQTPHIKFLKESPSNSNLNKNLKTPQKHAQSTQLKQCLLTMKDSTINRHCYIEQSDGDLIEGSPKLSNQISPTQISSTKNHLPTFETEKLQTSQLNHQLELELDESTPYKNIHSVKIEELDESFSKLKIDLGFANKDNHHLRVTNIEEDLTIKTVSKISSSKTLQQLPADSYQSVHRSPNYEKSKFIPFMQSNQNKQDSKSKRKDEDSTSRNNQGIKSVKTKKGSSTKLNTLNGIGSTKRLNEGLVNGANVETFKQLFEMTKKISSAVPVRKINASIHEDSMLVVRTPISKRSTNNFVNNHQSQKQIQTKLEKVEQKAARRKREVIALREENFKLRSMLNFMLQSKLSQ</sequence>
<dbReference type="AlphaFoldDB" id="A0A077ZWD0"/>
<feature type="region of interest" description="Disordered" evidence="2">
    <location>
        <begin position="421"/>
        <end position="449"/>
    </location>
</feature>
<evidence type="ECO:0000256" key="2">
    <source>
        <dbReference type="SAM" id="MobiDB-lite"/>
    </source>
</evidence>
<evidence type="ECO:0000313" key="4">
    <source>
        <dbReference type="Proteomes" id="UP000039865"/>
    </source>
</evidence>
<feature type="region of interest" description="Disordered" evidence="2">
    <location>
        <begin position="602"/>
        <end position="650"/>
    </location>
</feature>
<proteinExistence type="predicted"/>
<name>A0A077ZWD0_STYLE</name>
<keyword evidence="4" id="KW-1185">Reference proteome</keyword>
<protein>
    <submittedName>
        <fullName evidence="3">Uncharacterized protein</fullName>
    </submittedName>
</protein>
<feature type="coiled-coil region" evidence="1">
    <location>
        <begin position="723"/>
        <end position="750"/>
    </location>
</feature>
<reference evidence="3 4" key="1">
    <citation type="submission" date="2014-06" db="EMBL/GenBank/DDBJ databases">
        <authorList>
            <person name="Swart Estienne"/>
        </authorList>
    </citation>
    <scope>NUCLEOTIDE SEQUENCE [LARGE SCALE GENOMIC DNA]</scope>
    <source>
        <strain evidence="3 4">130c</strain>
    </source>
</reference>
<gene>
    <name evidence="3" type="primary">Contig2585.g2774</name>
    <name evidence="3" type="ORF">STYLEM_1715</name>
</gene>
<feature type="compositionally biased region" description="Low complexity" evidence="2">
    <location>
        <begin position="430"/>
        <end position="442"/>
    </location>
</feature>
<feature type="compositionally biased region" description="Basic and acidic residues" evidence="2">
    <location>
        <begin position="616"/>
        <end position="628"/>
    </location>
</feature>
<dbReference type="InParanoid" id="A0A077ZWD0"/>